<gene>
    <name evidence="2" type="ORF">CV103_21105</name>
</gene>
<name>A0A2T4HJJ1_9SPHN</name>
<accession>A0A2T4HJJ1</accession>
<feature type="domain" description="DUF6878" evidence="1">
    <location>
        <begin position="29"/>
        <end position="156"/>
    </location>
</feature>
<reference evidence="2 3" key="1">
    <citation type="submission" date="2017-11" db="EMBL/GenBank/DDBJ databases">
        <title>Sphingomonas oleivorans sp. nov., isolated from oil-contaminated soil.</title>
        <authorList>
            <person name="Wang L."/>
            <person name="Chen L."/>
        </authorList>
    </citation>
    <scope>NUCLEOTIDE SEQUENCE [LARGE SCALE GENOMIC DNA]</scope>
    <source>
        <strain evidence="2 3">K101</strain>
    </source>
</reference>
<sequence>MTHPASPPAIDMAAILARMAERDAAAAKLVPTNKAALFAHLASAGITLVTVTFDGYGDSGQIEDIASFRGDEPADLPAGTVEILKLSHDTAEPVTNRLSVSEAVEEMAYDLLGQKHCGWENNEGGYGEFSFHVADRRIELDYNERISTSEHYGHQW</sequence>
<evidence type="ECO:0000259" key="1">
    <source>
        <dbReference type="Pfam" id="PF21798"/>
    </source>
</evidence>
<organism evidence="2 3">
    <name type="scientific">Edaphosphingomonas fennica</name>
    <dbReference type="NCBI Taxonomy" id="114404"/>
    <lineage>
        <taxon>Bacteria</taxon>
        <taxon>Pseudomonadati</taxon>
        <taxon>Pseudomonadota</taxon>
        <taxon>Alphaproteobacteria</taxon>
        <taxon>Sphingomonadales</taxon>
        <taxon>Rhizorhabdaceae</taxon>
        <taxon>Edaphosphingomonas</taxon>
    </lineage>
</organism>
<protein>
    <recommendedName>
        <fullName evidence="1">DUF6878 domain-containing protein</fullName>
    </recommendedName>
</protein>
<comment type="caution">
    <text evidence="2">The sequence shown here is derived from an EMBL/GenBank/DDBJ whole genome shotgun (WGS) entry which is preliminary data.</text>
</comment>
<dbReference type="EMBL" id="PHHF01000083">
    <property type="protein sequence ID" value="PTD15972.1"/>
    <property type="molecule type" value="Genomic_DNA"/>
</dbReference>
<dbReference type="RefSeq" id="WP_107396111.1">
    <property type="nucleotide sequence ID" value="NZ_PHHF01000083.1"/>
</dbReference>
<dbReference type="AlphaFoldDB" id="A0A2T4HJJ1"/>
<dbReference type="Pfam" id="PF21798">
    <property type="entry name" value="DUF6878"/>
    <property type="match status" value="1"/>
</dbReference>
<evidence type="ECO:0000313" key="3">
    <source>
        <dbReference type="Proteomes" id="UP000241206"/>
    </source>
</evidence>
<evidence type="ECO:0000313" key="2">
    <source>
        <dbReference type="EMBL" id="PTD15972.1"/>
    </source>
</evidence>
<dbReference type="Proteomes" id="UP000241206">
    <property type="component" value="Unassembled WGS sequence"/>
</dbReference>
<dbReference type="InterPro" id="IPR049243">
    <property type="entry name" value="DUF6878"/>
</dbReference>
<keyword evidence="3" id="KW-1185">Reference proteome</keyword>
<proteinExistence type="predicted"/>